<dbReference type="SUPFAM" id="SSF49785">
    <property type="entry name" value="Galactose-binding domain-like"/>
    <property type="match status" value="1"/>
</dbReference>
<evidence type="ECO:0000256" key="1">
    <source>
        <dbReference type="ARBA" id="ARBA00022801"/>
    </source>
</evidence>
<sequence length="535" mass="57382">MKNILIYSSIMCSALVACGGSENETEAETGATIPALYSYSRPDTFGINKTADILLPMRDGFNLTCDLYRPAVADGSLASGKFPGIVAAYHGYGRTMPPFSQVGESFIFSPALARKGYNILRCQTRGSQGTGGGSPAPQSVELVEPWQKQEQIDNYDVVEWLGAQPFSTGRIGQVGGSYSAITSLLVAGRQPSPPSLKAIVPYSGATDMYLQFAYPGGIRTAENGDARGAWAYNCSTLTGEESCSTRLPNEWAAHPTYDAYWEEQAIDPGEISAATLYINGYHDIFIAAADAITPTLNARDDFSMILGPKGHGAVGTDLKESVILAWFDKWLRQDSVPRFPKVIAFEEPVQGGQDRAYSSWPPRSVVNTTMYFQADGVLNSQPGSSHTDTYQVSDGNTSEDLLYTTQPYSEARLLAGPMNVTLDVAFSASDGNLIASVSDVSPDGTEASLGLAGYLKASHRESHKSPTPLVPNQFYSINITIPSKHWRIDAGHRLRLKISSTDSVVVSDAPAGTVSIRGGGAQASVLVLPLIESRK</sequence>
<dbReference type="Gene3D" id="2.60.120.260">
    <property type="entry name" value="Galactose-binding domain-like"/>
    <property type="match status" value="1"/>
</dbReference>
<dbReference type="PROSITE" id="PS51257">
    <property type="entry name" value="PROKAR_LIPOPROTEIN"/>
    <property type="match status" value="1"/>
</dbReference>
<dbReference type="SMART" id="SM00939">
    <property type="entry name" value="PepX_C"/>
    <property type="match status" value="1"/>
</dbReference>
<dbReference type="InterPro" id="IPR000383">
    <property type="entry name" value="Xaa-Pro-like_dom"/>
</dbReference>
<dbReference type="InterPro" id="IPR029058">
    <property type="entry name" value="AB_hydrolase_fold"/>
</dbReference>
<dbReference type="Pfam" id="PF08530">
    <property type="entry name" value="PepX_C"/>
    <property type="match status" value="1"/>
</dbReference>
<evidence type="ECO:0000313" key="4">
    <source>
        <dbReference type="Proteomes" id="UP000252884"/>
    </source>
</evidence>
<organism evidence="3 4">
    <name type="scientific">Pseudorhodoferax soli</name>
    <dbReference type="NCBI Taxonomy" id="545864"/>
    <lineage>
        <taxon>Bacteria</taxon>
        <taxon>Pseudomonadati</taxon>
        <taxon>Pseudomonadota</taxon>
        <taxon>Betaproteobacteria</taxon>
        <taxon>Burkholderiales</taxon>
        <taxon>Comamonadaceae</taxon>
    </lineage>
</organism>
<dbReference type="OrthoDB" id="9806163at2"/>
<dbReference type="Proteomes" id="UP000252884">
    <property type="component" value="Unassembled WGS sequence"/>
</dbReference>
<dbReference type="SUPFAM" id="SSF53474">
    <property type="entry name" value="alpha/beta-Hydrolases"/>
    <property type="match status" value="1"/>
</dbReference>
<reference evidence="3 4" key="1">
    <citation type="submission" date="2018-07" db="EMBL/GenBank/DDBJ databases">
        <title>Genomic Encyclopedia of Type Strains, Phase IV (KMG-IV): sequencing the most valuable type-strain genomes for metagenomic binning, comparative biology and taxonomic classification.</title>
        <authorList>
            <person name="Goeker M."/>
        </authorList>
    </citation>
    <scope>NUCLEOTIDE SEQUENCE [LARGE SCALE GENOMIC DNA]</scope>
    <source>
        <strain evidence="3 4">DSM 21634</strain>
    </source>
</reference>
<keyword evidence="1 3" id="KW-0378">Hydrolase</keyword>
<comment type="caution">
    <text evidence="3">The sequence shown here is derived from an EMBL/GenBank/DDBJ whole genome shotgun (WGS) entry which is preliminary data.</text>
</comment>
<dbReference type="InterPro" id="IPR005674">
    <property type="entry name" value="CocE/Ser_esterase"/>
</dbReference>
<proteinExistence type="predicted"/>
<dbReference type="GO" id="GO:0008239">
    <property type="term" value="F:dipeptidyl-peptidase activity"/>
    <property type="evidence" value="ECO:0007669"/>
    <property type="project" value="InterPro"/>
</dbReference>
<evidence type="ECO:0000313" key="3">
    <source>
        <dbReference type="EMBL" id="RCW68485.1"/>
    </source>
</evidence>
<dbReference type="InterPro" id="IPR008979">
    <property type="entry name" value="Galactose-bd-like_sf"/>
</dbReference>
<keyword evidence="4" id="KW-1185">Reference proteome</keyword>
<dbReference type="Pfam" id="PF02129">
    <property type="entry name" value="Peptidase_S15"/>
    <property type="match status" value="1"/>
</dbReference>
<dbReference type="RefSeq" id="WP_114470039.1">
    <property type="nucleotide sequence ID" value="NZ_QPJK01000007.1"/>
</dbReference>
<dbReference type="InterPro" id="IPR013736">
    <property type="entry name" value="Xaa-Pro_dipept_C"/>
</dbReference>
<dbReference type="AlphaFoldDB" id="A0A368XKV1"/>
<evidence type="ECO:0000259" key="2">
    <source>
        <dbReference type="SMART" id="SM00939"/>
    </source>
</evidence>
<dbReference type="NCBIfam" id="TIGR00976">
    <property type="entry name" value="CocE_NonD"/>
    <property type="match status" value="1"/>
</dbReference>
<accession>A0A368XKV1</accession>
<dbReference type="Gene3D" id="3.40.50.1820">
    <property type="entry name" value="alpha/beta hydrolase"/>
    <property type="match status" value="2"/>
</dbReference>
<protein>
    <submittedName>
        <fullName evidence="3">Putative CocE/NonD family hydrolase</fullName>
    </submittedName>
</protein>
<gene>
    <name evidence="3" type="ORF">DES41_1076</name>
</gene>
<name>A0A368XKV1_9BURK</name>
<dbReference type="EMBL" id="QPJK01000007">
    <property type="protein sequence ID" value="RCW68485.1"/>
    <property type="molecule type" value="Genomic_DNA"/>
</dbReference>
<feature type="domain" description="Xaa-Pro dipeptidyl-peptidase C-terminal" evidence="2">
    <location>
        <begin position="324"/>
        <end position="527"/>
    </location>
</feature>